<evidence type="ECO:0000313" key="1">
    <source>
        <dbReference type="EMBL" id="QHU07739.1"/>
    </source>
</evidence>
<dbReference type="EMBL" id="MN740686">
    <property type="protein sequence ID" value="QHU07739.1"/>
    <property type="molecule type" value="Genomic_DNA"/>
</dbReference>
<sequence length="138" mass="16305">METDKQDYTEIFSALLKEQVVLLVNDLLNSLTDLTFSERTTILIMRKMLEDLPEKKLVTQLSPFLSNVNIELQNSDELIENIIKCSVENNISKETVSELTKNINEKISDKNRKIIYEYAIYMKKIYDRYIKVYTRNEK</sequence>
<reference evidence="1" key="1">
    <citation type="journal article" date="2020" name="Nature">
        <title>Giant virus diversity and host interactions through global metagenomics.</title>
        <authorList>
            <person name="Schulz F."/>
            <person name="Roux S."/>
            <person name="Paez-Espino D."/>
            <person name="Jungbluth S."/>
            <person name="Walsh D.A."/>
            <person name="Denef V.J."/>
            <person name="McMahon K.D."/>
            <person name="Konstantinidis K.T."/>
            <person name="Eloe-Fadrosh E.A."/>
            <person name="Kyrpides N.C."/>
            <person name="Woyke T."/>
        </authorList>
    </citation>
    <scope>NUCLEOTIDE SEQUENCE</scope>
    <source>
        <strain evidence="1">GVMAG-S-1041349-163</strain>
    </source>
</reference>
<accession>A0A6C0JQA3</accession>
<organism evidence="1">
    <name type="scientific">viral metagenome</name>
    <dbReference type="NCBI Taxonomy" id="1070528"/>
    <lineage>
        <taxon>unclassified sequences</taxon>
        <taxon>metagenomes</taxon>
        <taxon>organismal metagenomes</taxon>
    </lineage>
</organism>
<name>A0A6C0JQA3_9ZZZZ</name>
<proteinExistence type="predicted"/>
<protein>
    <submittedName>
        <fullName evidence="1">Uncharacterized protein</fullName>
    </submittedName>
</protein>
<dbReference type="AlphaFoldDB" id="A0A6C0JQA3"/>